<dbReference type="CDD" id="cd17917">
    <property type="entry name" value="DEXHc_RHA-like"/>
    <property type="match status" value="1"/>
</dbReference>
<keyword evidence="13" id="KW-0469">Meiosis</keyword>
<protein>
    <recommendedName>
        <fullName evidence="3">RNA helicase</fullName>
        <ecNumber evidence="3">3.6.4.13</ecNumber>
    </recommendedName>
</protein>
<dbReference type="SMART" id="SM00333">
    <property type="entry name" value="TUDOR"/>
    <property type="match status" value="1"/>
</dbReference>
<dbReference type="Gene3D" id="2.30.30.140">
    <property type="match status" value="1"/>
</dbReference>
<dbReference type="InterPro" id="IPR027417">
    <property type="entry name" value="P-loop_NTPase"/>
</dbReference>
<keyword evidence="11" id="KW-0744">Spermatogenesis</keyword>
<dbReference type="GO" id="GO:0005524">
    <property type="term" value="F:ATP binding"/>
    <property type="evidence" value="ECO:0007669"/>
    <property type="project" value="UniProtKB-KW"/>
</dbReference>
<keyword evidence="12" id="KW-0943">RNA-mediated gene silencing</keyword>
<dbReference type="GO" id="GO:0007283">
    <property type="term" value="P:spermatogenesis"/>
    <property type="evidence" value="ECO:0007669"/>
    <property type="project" value="UniProtKB-KW"/>
</dbReference>
<dbReference type="GO" id="GO:0030154">
    <property type="term" value="P:cell differentiation"/>
    <property type="evidence" value="ECO:0007669"/>
    <property type="project" value="UniProtKB-KW"/>
</dbReference>
<evidence type="ECO:0000259" key="18">
    <source>
        <dbReference type="PROSITE" id="PS51194"/>
    </source>
</evidence>
<dbReference type="InterPro" id="IPR002999">
    <property type="entry name" value="Tudor"/>
</dbReference>
<dbReference type="GO" id="GO:0051321">
    <property type="term" value="P:meiotic cell cycle"/>
    <property type="evidence" value="ECO:0007669"/>
    <property type="project" value="UniProtKB-KW"/>
</dbReference>
<evidence type="ECO:0000256" key="3">
    <source>
        <dbReference type="ARBA" id="ARBA00012552"/>
    </source>
</evidence>
<organism evidence="19 20">
    <name type="scientific">Bugula neritina</name>
    <name type="common">Brown bryozoan</name>
    <name type="synonym">Sertularia neritina</name>
    <dbReference type="NCBI Taxonomy" id="10212"/>
    <lineage>
        <taxon>Eukaryota</taxon>
        <taxon>Metazoa</taxon>
        <taxon>Spiralia</taxon>
        <taxon>Lophotrochozoa</taxon>
        <taxon>Bryozoa</taxon>
        <taxon>Gymnolaemata</taxon>
        <taxon>Cheilostomatida</taxon>
        <taxon>Flustrina</taxon>
        <taxon>Buguloidea</taxon>
        <taxon>Bugulidae</taxon>
        <taxon>Bugula</taxon>
    </lineage>
</organism>
<dbReference type="PROSITE" id="PS00028">
    <property type="entry name" value="ZINC_FINGER_C2H2_1"/>
    <property type="match status" value="1"/>
</dbReference>
<evidence type="ECO:0000256" key="7">
    <source>
        <dbReference type="ARBA" id="ARBA00022782"/>
    </source>
</evidence>
<dbReference type="InterPro" id="IPR035437">
    <property type="entry name" value="SNase_OB-fold_sf"/>
</dbReference>
<comment type="caution">
    <text evidence="19">The sequence shown here is derived from an EMBL/GenBank/DDBJ whole genome shotgun (WGS) entry which is preliminary data.</text>
</comment>
<keyword evidence="10" id="KW-0067">ATP-binding</keyword>
<dbReference type="GO" id="GO:0003723">
    <property type="term" value="F:RNA binding"/>
    <property type="evidence" value="ECO:0007669"/>
    <property type="project" value="TreeGrafter"/>
</dbReference>
<evidence type="ECO:0000256" key="11">
    <source>
        <dbReference type="ARBA" id="ARBA00022871"/>
    </source>
</evidence>
<dbReference type="Pfam" id="PF00270">
    <property type="entry name" value="DEAD"/>
    <property type="match status" value="1"/>
</dbReference>
<dbReference type="GO" id="GO:0031047">
    <property type="term" value="P:regulatory ncRNA-mediated gene silencing"/>
    <property type="evidence" value="ECO:0007669"/>
    <property type="project" value="UniProtKB-KW"/>
</dbReference>
<evidence type="ECO:0000313" key="20">
    <source>
        <dbReference type="Proteomes" id="UP000593567"/>
    </source>
</evidence>
<feature type="domain" description="Helicase ATP-binding" evidence="17">
    <location>
        <begin position="62"/>
        <end position="229"/>
    </location>
</feature>
<dbReference type="SMART" id="SM00847">
    <property type="entry name" value="HA2"/>
    <property type="match status" value="1"/>
</dbReference>
<dbReference type="Pfam" id="PF00567">
    <property type="entry name" value="TUDOR"/>
    <property type="match status" value="1"/>
</dbReference>
<dbReference type="Proteomes" id="UP000593567">
    <property type="component" value="Unassembled WGS sequence"/>
</dbReference>
<dbReference type="InterPro" id="IPR014001">
    <property type="entry name" value="Helicase_ATP-bd"/>
</dbReference>
<keyword evidence="7" id="KW-0221">Differentiation</keyword>
<dbReference type="PANTHER" id="PTHR18934">
    <property type="entry name" value="ATP-DEPENDENT RNA HELICASE"/>
    <property type="match status" value="1"/>
</dbReference>
<dbReference type="InterPro" id="IPR007502">
    <property type="entry name" value="Helicase-assoc_dom"/>
</dbReference>
<evidence type="ECO:0000256" key="14">
    <source>
        <dbReference type="ARBA" id="ARBA00047984"/>
    </source>
</evidence>
<feature type="domain" description="Tudor" evidence="16">
    <location>
        <begin position="864"/>
        <end position="920"/>
    </location>
</feature>
<dbReference type="SMART" id="SM00490">
    <property type="entry name" value="HELICc"/>
    <property type="match status" value="1"/>
</dbReference>
<keyword evidence="9" id="KW-0347">Helicase</keyword>
<dbReference type="PROSITE" id="PS50304">
    <property type="entry name" value="TUDOR"/>
    <property type="match status" value="1"/>
</dbReference>
<keyword evidence="5" id="KW-0963">Cytoplasm</keyword>
<comment type="catalytic activity">
    <reaction evidence="14">
        <text>ATP + H2O = ADP + phosphate + H(+)</text>
        <dbReference type="Rhea" id="RHEA:13065"/>
        <dbReference type="ChEBI" id="CHEBI:15377"/>
        <dbReference type="ChEBI" id="CHEBI:15378"/>
        <dbReference type="ChEBI" id="CHEBI:30616"/>
        <dbReference type="ChEBI" id="CHEBI:43474"/>
        <dbReference type="ChEBI" id="CHEBI:456216"/>
        <dbReference type="EC" id="3.6.4.13"/>
    </reaction>
</comment>
<comment type="subcellular location">
    <subcellularLocation>
        <location evidence="1">Cytoplasm</location>
    </subcellularLocation>
</comment>
<keyword evidence="8" id="KW-0378">Hydrolase</keyword>
<sequence length="1333" mass="151037">MDDTATVDQLETRSMTGSTVSFHPGHMFNTHTQRDTKVAYTGYRQGFYNEKLPITVHKDRIVSTIESTQCTIIQGMTGCGKTTQVPQYILDECARTSRRCRIAVTQPRRIAAISIARRVCAERGWSEGSYCGYQVARDSKVDLEKTNIVYMTTGILLQLLINDRNLDAFTHIILDEVHERDQDTDLALLIIKKFIHSVSPNVKVILMSATFDCQVFSEYFATAVRGEMQNAPIIDVEGKIHDVKQFYWSDSPLRQMVSMPRFDDYTPTVFPEAMSLTVKLLAEFDKMEVTEQGQEIAAGKPVSRGTVLIFLPGLAEIQDLSTLIERDGNLRNRKLAVLPLHSSITLEEQGKVFDKPHQLYRKVILSTNIAESSITVPDIKYVIDFCLTKCLQTDRDTNMTCLKLEWASKANCKQRMGRAGRVSNGQVYRLVQKTFYERSLDEYGLPEMSRCPLTQLKLGQEEPRYILASALDPPHMSEIGKSVLLLKEAGALADPKTPSLYNPFDGQLTFLGEVLASLPLNIELGKLLVFGYMLGLLPECLIIAASMHTRSIFQQPFRRRVEAFKHKLKWDRGMHSDSLATVNAYKEWDRLREQEYFMRAPNAEAKWCHDNFLQKKTLHEVHEVIQDLARRLEDHGIKSPPRRASQRADTDVALSCAFYPHYFGQMKPDQQIATRQLSGKSPLNTVYMTGLPNNQGILYKRQIEKLIAEQIPGCKVHSSFENTRCYLEFDHAPGDCGVIPNAMYIALRMSHMKDRLELNLFEDSEAFDLMQRILQKQEKNAHEKKILNTNRMFLETGDSRNSTVPKKSLPSDMMTCIQLFVVHVEECGHFWAHECDEQQMKNLHDLQSEINKPSNIQIAAPIMNPVAGSLCIAPYEGQYFRAKIAAVRGNEAQVYFVDYGNSEVVNFGVIRQLLPGFKALEFQAIECVFAEIAPPMGGQYTPAMNQMFANMLLEKLVYCEIYSVDKGVLRLKRVVSAEDQCVDYHSILYAKGMVTKQEESFTSQQNHQLRYGGGCVGQGQDPSEEGQGEGHWGFGLDEDIPLPRTSYKRQTISGPFSPIELKEVKVEPSSVNAIALDEEASDQHDRLMIAAVSSVNSSGNRIIARETTLMPNIHGLPALMCLLFAPSIIIRDKQRKFYTGAICGLGADPKTGGSAFPDHDIELEFDVQFDVDDISNINNVKMAFNVCMGGQHLELRTVTKCQQVIRNSLKQLLNKKRESMEKVYSPDRMKWRQLPDSELLSHELHSTMADQAHLYRLVSVPLLEGSQQLSSEEAKQNSRIEFLKEHCKSLTNVYGNVKPPPCELCNVCFESIEELQAHIGSRLHRTHEYRLYN</sequence>
<dbReference type="GO" id="GO:0016787">
    <property type="term" value="F:hydrolase activity"/>
    <property type="evidence" value="ECO:0007669"/>
    <property type="project" value="UniProtKB-KW"/>
</dbReference>
<dbReference type="OrthoDB" id="66977at2759"/>
<comment type="similarity">
    <text evidence="2">Belongs to the DEAD box helicase family. DEAH subfamily.</text>
</comment>
<evidence type="ECO:0000259" key="17">
    <source>
        <dbReference type="PROSITE" id="PS51192"/>
    </source>
</evidence>
<dbReference type="FunFam" id="3.40.50.300:FF:000946">
    <property type="entry name" value="putative ATP-dependent RNA helicase TDRD9"/>
    <property type="match status" value="1"/>
</dbReference>
<keyword evidence="4" id="KW-0217">Developmental protein</keyword>
<dbReference type="InterPro" id="IPR011545">
    <property type="entry name" value="DEAD/DEAH_box_helicase_dom"/>
</dbReference>
<dbReference type="GO" id="GO:0005737">
    <property type="term" value="C:cytoplasm"/>
    <property type="evidence" value="ECO:0007669"/>
    <property type="project" value="UniProtKB-SubCell"/>
</dbReference>
<reference evidence="19" key="1">
    <citation type="submission" date="2020-06" db="EMBL/GenBank/DDBJ databases">
        <title>Draft genome of Bugula neritina, a colonial animal packing powerful symbionts and potential medicines.</title>
        <authorList>
            <person name="Rayko M."/>
        </authorList>
    </citation>
    <scope>NUCLEOTIDE SEQUENCE [LARGE SCALE GENOMIC DNA]</scope>
    <source>
        <strain evidence="19">Kwan_BN1</strain>
    </source>
</reference>
<dbReference type="Pfam" id="PF21010">
    <property type="entry name" value="HA2_C"/>
    <property type="match status" value="1"/>
</dbReference>
<feature type="compositionally biased region" description="Polar residues" evidence="15">
    <location>
        <begin position="1"/>
        <end position="21"/>
    </location>
</feature>
<proteinExistence type="inferred from homology"/>
<dbReference type="EC" id="3.6.4.13" evidence="3"/>
<dbReference type="PANTHER" id="PTHR18934:SF113">
    <property type="entry name" value="ATP-DEPENDENT RNA HELICASE TDRD9"/>
    <property type="match status" value="1"/>
</dbReference>
<evidence type="ECO:0000256" key="5">
    <source>
        <dbReference type="ARBA" id="ARBA00022490"/>
    </source>
</evidence>
<evidence type="ECO:0000256" key="10">
    <source>
        <dbReference type="ARBA" id="ARBA00022840"/>
    </source>
</evidence>
<dbReference type="PROSITE" id="PS51194">
    <property type="entry name" value="HELICASE_CTER"/>
    <property type="match status" value="1"/>
</dbReference>
<evidence type="ECO:0000256" key="1">
    <source>
        <dbReference type="ARBA" id="ARBA00004496"/>
    </source>
</evidence>
<evidence type="ECO:0000256" key="8">
    <source>
        <dbReference type="ARBA" id="ARBA00022801"/>
    </source>
</evidence>
<evidence type="ECO:0000259" key="16">
    <source>
        <dbReference type="PROSITE" id="PS50304"/>
    </source>
</evidence>
<evidence type="ECO:0000313" key="19">
    <source>
        <dbReference type="EMBL" id="KAF6026821.1"/>
    </source>
</evidence>
<evidence type="ECO:0000256" key="6">
    <source>
        <dbReference type="ARBA" id="ARBA00022741"/>
    </source>
</evidence>
<dbReference type="CDD" id="cd18791">
    <property type="entry name" value="SF2_C_RHA"/>
    <property type="match status" value="1"/>
</dbReference>
<dbReference type="InterPro" id="IPR001650">
    <property type="entry name" value="Helicase_C-like"/>
</dbReference>
<evidence type="ECO:0000256" key="13">
    <source>
        <dbReference type="ARBA" id="ARBA00023254"/>
    </source>
</evidence>
<feature type="domain" description="Helicase C-terminal" evidence="18">
    <location>
        <begin position="283"/>
        <end position="459"/>
    </location>
</feature>
<dbReference type="EMBL" id="VXIV02002203">
    <property type="protein sequence ID" value="KAF6026821.1"/>
    <property type="molecule type" value="Genomic_DNA"/>
</dbReference>
<dbReference type="Gene3D" id="2.40.50.90">
    <property type="match status" value="1"/>
</dbReference>
<dbReference type="SMART" id="SM00487">
    <property type="entry name" value="DEXDc"/>
    <property type="match status" value="1"/>
</dbReference>
<evidence type="ECO:0000256" key="9">
    <source>
        <dbReference type="ARBA" id="ARBA00022806"/>
    </source>
</evidence>
<keyword evidence="6" id="KW-0547">Nucleotide-binding</keyword>
<dbReference type="SUPFAM" id="SSF52540">
    <property type="entry name" value="P-loop containing nucleoside triphosphate hydrolases"/>
    <property type="match status" value="1"/>
</dbReference>
<dbReference type="SUPFAM" id="SSF63748">
    <property type="entry name" value="Tudor/PWWP/MBT"/>
    <property type="match status" value="1"/>
</dbReference>
<dbReference type="GO" id="GO:0003724">
    <property type="term" value="F:RNA helicase activity"/>
    <property type="evidence" value="ECO:0007669"/>
    <property type="project" value="UniProtKB-EC"/>
</dbReference>
<keyword evidence="20" id="KW-1185">Reference proteome</keyword>
<feature type="region of interest" description="Disordered" evidence="15">
    <location>
        <begin position="1"/>
        <end position="28"/>
    </location>
</feature>
<evidence type="ECO:0000256" key="15">
    <source>
        <dbReference type="SAM" id="MobiDB-lite"/>
    </source>
</evidence>
<dbReference type="PROSITE" id="PS51192">
    <property type="entry name" value="HELICASE_ATP_BIND_1"/>
    <property type="match status" value="1"/>
</dbReference>
<dbReference type="InterPro" id="IPR013087">
    <property type="entry name" value="Znf_C2H2_type"/>
</dbReference>
<evidence type="ECO:0000256" key="4">
    <source>
        <dbReference type="ARBA" id="ARBA00022473"/>
    </source>
</evidence>
<dbReference type="Gene3D" id="3.40.50.300">
    <property type="entry name" value="P-loop containing nucleotide triphosphate hydrolases"/>
    <property type="match status" value="2"/>
</dbReference>
<dbReference type="Pfam" id="PF00271">
    <property type="entry name" value="Helicase_C"/>
    <property type="match status" value="1"/>
</dbReference>
<gene>
    <name evidence="19" type="ORF">EB796_014885</name>
</gene>
<evidence type="ECO:0000256" key="2">
    <source>
        <dbReference type="ARBA" id="ARBA00008792"/>
    </source>
</evidence>
<accession>A0A7J7JME6</accession>
<name>A0A7J7JME6_BUGNE</name>
<evidence type="ECO:0000256" key="12">
    <source>
        <dbReference type="ARBA" id="ARBA00023158"/>
    </source>
</evidence>
<dbReference type="Gene3D" id="1.20.120.1080">
    <property type="match status" value="1"/>
</dbReference>